<dbReference type="Pfam" id="PF03747">
    <property type="entry name" value="ADP_ribosyl_GH"/>
    <property type="match status" value="1"/>
</dbReference>
<dbReference type="Proteomes" id="UP001465755">
    <property type="component" value="Unassembled WGS sequence"/>
</dbReference>
<keyword evidence="1" id="KW-0460">Magnesium</keyword>
<feature type="binding site" evidence="1">
    <location>
        <position position="139"/>
    </location>
    <ligand>
        <name>Mg(2+)</name>
        <dbReference type="ChEBI" id="CHEBI:18420"/>
        <label>1</label>
    </ligand>
</feature>
<comment type="caution">
    <text evidence="2">The sequence shown here is derived from an EMBL/GenBank/DDBJ whole genome shotgun (WGS) entry which is preliminary data.</text>
</comment>
<name>A0AAW1NTW0_9CHLO</name>
<organism evidence="2 3">
    <name type="scientific">Symbiochloris irregularis</name>
    <dbReference type="NCBI Taxonomy" id="706552"/>
    <lineage>
        <taxon>Eukaryota</taxon>
        <taxon>Viridiplantae</taxon>
        <taxon>Chlorophyta</taxon>
        <taxon>core chlorophytes</taxon>
        <taxon>Trebouxiophyceae</taxon>
        <taxon>Trebouxiales</taxon>
        <taxon>Trebouxiaceae</taxon>
        <taxon>Symbiochloris</taxon>
    </lineage>
</organism>
<dbReference type="AlphaFoldDB" id="A0AAW1NTW0"/>
<evidence type="ECO:0000256" key="1">
    <source>
        <dbReference type="PIRSR" id="PIRSR605502-1"/>
    </source>
</evidence>
<dbReference type="Gene3D" id="1.10.4080.10">
    <property type="entry name" value="ADP-ribosylation/Crystallin J1"/>
    <property type="match status" value="1"/>
</dbReference>
<accession>A0AAW1NTW0</accession>
<keyword evidence="1" id="KW-0479">Metal-binding</keyword>
<protein>
    <submittedName>
        <fullName evidence="2">Uncharacterized protein</fullName>
    </submittedName>
</protein>
<proteinExistence type="predicted"/>
<feature type="binding site" evidence="1">
    <location>
        <position position="138"/>
    </location>
    <ligand>
        <name>Mg(2+)</name>
        <dbReference type="ChEBI" id="CHEBI:18420"/>
        <label>1</label>
    </ligand>
</feature>
<dbReference type="InterPro" id="IPR005502">
    <property type="entry name" value="Ribosyl_crysJ1"/>
</dbReference>
<dbReference type="SUPFAM" id="SSF101478">
    <property type="entry name" value="ADP-ribosylglycohydrolase"/>
    <property type="match status" value="1"/>
</dbReference>
<feature type="binding site" evidence="1">
    <location>
        <position position="140"/>
    </location>
    <ligand>
        <name>Mg(2+)</name>
        <dbReference type="ChEBI" id="CHEBI:18420"/>
        <label>1</label>
    </ligand>
</feature>
<dbReference type="GO" id="GO:0046872">
    <property type="term" value="F:metal ion binding"/>
    <property type="evidence" value="ECO:0007669"/>
    <property type="project" value="UniProtKB-KW"/>
</dbReference>
<dbReference type="InterPro" id="IPR036705">
    <property type="entry name" value="Ribosyl_crysJ1_sf"/>
</dbReference>
<gene>
    <name evidence="2" type="ORF">WJX73_000555</name>
</gene>
<keyword evidence="3" id="KW-1185">Reference proteome</keyword>
<sequence length="300" mass="31825">MDRWALAVLVIVRRWFLSGFFLALLCVDDCLPAAADWLLYNFGGPGRWLKALPFLDLPRYKAVKQDSAPAAATGASTLQMVAGLNAATGALLGVCVGDAAGAPLEFPRSACISDDKVDRAMNMQGGGFYQVVGPGQGTDDTEATLCLAHGLAKSRPPCLPLNRIAQGYTLWMASSGLDVGDTLRKAFTTGCTAERSAAEACMKAARRENESSQSNNCLNRVVPLAIWAWQKDPREIASFAHSEAALSHPNAVVQDCSAAYCIAIAQLIRSFSLAFCISLPGVGQVGFHLCLQASALVITL</sequence>
<evidence type="ECO:0000313" key="2">
    <source>
        <dbReference type="EMBL" id="KAK9793463.1"/>
    </source>
</evidence>
<comment type="cofactor">
    <cofactor evidence="1">
        <name>Mg(2+)</name>
        <dbReference type="ChEBI" id="CHEBI:18420"/>
    </cofactor>
    <text evidence="1">Binds 2 magnesium ions per subunit.</text>
</comment>
<reference evidence="2 3" key="1">
    <citation type="journal article" date="2024" name="Nat. Commun.">
        <title>Phylogenomics reveals the evolutionary origins of lichenization in chlorophyte algae.</title>
        <authorList>
            <person name="Puginier C."/>
            <person name="Libourel C."/>
            <person name="Otte J."/>
            <person name="Skaloud P."/>
            <person name="Haon M."/>
            <person name="Grisel S."/>
            <person name="Petersen M."/>
            <person name="Berrin J.G."/>
            <person name="Delaux P.M."/>
            <person name="Dal Grande F."/>
            <person name="Keller J."/>
        </authorList>
    </citation>
    <scope>NUCLEOTIDE SEQUENCE [LARGE SCALE GENOMIC DNA]</scope>
    <source>
        <strain evidence="2 3">SAG 2036</strain>
    </source>
</reference>
<evidence type="ECO:0000313" key="3">
    <source>
        <dbReference type="Proteomes" id="UP001465755"/>
    </source>
</evidence>
<dbReference type="EMBL" id="JALJOQ010000150">
    <property type="protein sequence ID" value="KAK9793463.1"/>
    <property type="molecule type" value="Genomic_DNA"/>
</dbReference>